<dbReference type="Pfam" id="PF12412">
    <property type="entry name" value="DUF3667"/>
    <property type="match status" value="1"/>
</dbReference>
<evidence type="ECO:0000313" key="3">
    <source>
        <dbReference type="Proteomes" id="UP001354971"/>
    </source>
</evidence>
<feature type="transmembrane region" description="Helical" evidence="1">
    <location>
        <begin position="311"/>
        <end position="330"/>
    </location>
</feature>
<dbReference type="Proteomes" id="UP001354971">
    <property type="component" value="Unassembled WGS sequence"/>
</dbReference>
<keyword evidence="3" id="KW-1185">Reference proteome</keyword>
<protein>
    <submittedName>
        <fullName evidence="2">DUF3667 domain-containing protein</fullName>
    </submittedName>
</protein>
<feature type="transmembrane region" description="Helical" evidence="1">
    <location>
        <begin position="278"/>
        <end position="299"/>
    </location>
</feature>
<feature type="transmembrane region" description="Helical" evidence="1">
    <location>
        <begin position="111"/>
        <end position="129"/>
    </location>
</feature>
<feature type="transmembrane region" description="Helical" evidence="1">
    <location>
        <begin position="373"/>
        <end position="392"/>
    </location>
</feature>
<keyword evidence="1" id="KW-1133">Transmembrane helix</keyword>
<keyword evidence="1" id="KW-0812">Transmembrane</keyword>
<sequence length="394" mass="44455">MSDPISDGIVADSIAAEAREAGRQSRSRFAREADGTCSNCGTPLKGRVCHSCGQDADSFHRPIWSLFWEVLDGMLSIDGKLWRTLPKLMFQPGRLTRHYLSGVRARYVQPFRLFLVASVIFIAVFWRGFGDGTDVRSAQPIELDQDTIEALDELESRLEESNPAVAAELAEIQEQAAGADGALNQANEALRSPEALAMRREAAIREMRRYLVPEEFDASPTGPEGEDVSDLVEVPGLGRVQLSGFSEMPYSLRLVLANQLEVIIRDPSRWFDAMQESMTYLFIILLPVHALILAFGQIWRRGFYFYDHLVVSLHFHAFILLLLIILNLLGPLLNEWAILIFLLWSNFYVYRMHRIVYEHGRIMSVLRTLSLDFTYAIVLVIGMLGLMIVGVFTA</sequence>
<keyword evidence="1" id="KW-0472">Membrane</keyword>
<evidence type="ECO:0000256" key="1">
    <source>
        <dbReference type="SAM" id="Phobius"/>
    </source>
</evidence>
<organism evidence="2 3">
    <name type="scientific">Hyphobacterium lacteum</name>
    <dbReference type="NCBI Taxonomy" id="3116575"/>
    <lineage>
        <taxon>Bacteria</taxon>
        <taxon>Pseudomonadati</taxon>
        <taxon>Pseudomonadota</taxon>
        <taxon>Alphaproteobacteria</taxon>
        <taxon>Maricaulales</taxon>
        <taxon>Maricaulaceae</taxon>
        <taxon>Hyphobacterium</taxon>
    </lineage>
</organism>
<comment type="caution">
    <text evidence="2">The sequence shown here is derived from an EMBL/GenBank/DDBJ whole genome shotgun (WGS) entry which is preliminary data.</text>
</comment>
<reference evidence="2 3" key="1">
    <citation type="submission" date="2024-01" db="EMBL/GenBank/DDBJ databases">
        <title>Hyphobacterium bacterium isolated from marine sediment.</title>
        <authorList>
            <person name="Zhao S."/>
        </authorList>
    </citation>
    <scope>NUCLEOTIDE SEQUENCE [LARGE SCALE GENOMIC DNA]</scope>
    <source>
        <strain evidence="3">HN65</strain>
    </source>
</reference>
<evidence type="ECO:0000313" key="2">
    <source>
        <dbReference type="EMBL" id="MEE2527014.1"/>
    </source>
</evidence>
<dbReference type="EMBL" id="JAZDRP010000008">
    <property type="protein sequence ID" value="MEE2527014.1"/>
    <property type="molecule type" value="Genomic_DNA"/>
</dbReference>
<proteinExistence type="predicted"/>
<dbReference type="RefSeq" id="WP_330199678.1">
    <property type="nucleotide sequence ID" value="NZ_JAZDRP010000008.1"/>
</dbReference>
<accession>A0ABU7LSY3</accession>
<dbReference type="InterPro" id="IPR022134">
    <property type="entry name" value="DUF3667"/>
</dbReference>
<name>A0ABU7LSY3_9PROT</name>
<gene>
    <name evidence="2" type="ORF">V0U79_11595</name>
</gene>